<organism evidence="1">
    <name type="scientific">marine sediment metagenome</name>
    <dbReference type="NCBI Taxonomy" id="412755"/>
    <lineage>
        <taxon>unclassified sequences</taxon>
        <taxon>metagenomes</taxon>
        <taxon>ecological metagenomes</taxon>
    </lineage>
</organism>
<proteinExistence type="predicted"/>
<gene>
    <name evidence="1" type="ORF">S01H1_05029</name>
</gene>
<accession>X0RNA3</accession>
<protein>
    <submittedName>
        <fullName evidence="1">Uncharacterized protein</fullName>
    </submittedName>
</protein>
<reference evidence="1" key="1">
    <citation type="journal article" date="2014" name="Front. Microbiol.">
        <title>High frequency of phylogenetically diverse reductive dehalogenase-homologous genes in deep subseafloor sedimentary metagenomes.</title>
        <authorList>
            <person name="Kawai M."/>
            <person name="Futagami T."/>
            <person name="Toyoda A."/>
            <person name="Takaki Y."/>
            <person name="Nishi S."/>
            <person name="Hori S."/>
            <person name="Arai W."/>
            <person name="Tsubouchi T."/>
            <person name="Morono Y."/>
            <person name="Uchiyama I."/>
            <person name="Ito T."/>
            <person name="Fujiyama A."/>
            <person name="Inagaki F."/>
            <person name="Takami H."/>
        </authorList>
    </citation>
    <scope>NUCLEOTIDE SEQUENCE</scope>
    <source>
        <strain evidence="1">Expedition CK06-06</strain>
    </source>
</reference>
<name>X0RNA3_9ZZZZ</name>
<evidence type="ECO:0000313" key="1">
    <source>
        <dbReference type="EMBL" id="GAF70273.1"/>
    </source>
</evidence>
<comment type="caution">
    <text evidence="1">The sequence shown here is derived from an EMBL/GenBank/DDBJ whole genome shotgun (WGS) entry which is preliminary data.</text>
</comment>
<dbReference type="EMBL" id="BARS01002623">
    <property type="protein sequence ID" value="GAF70273.1"/>
    <property type="molecule type" value="Genomic_DNA"/>
</dbReference>
<sequence>MKYKQRKYEFRLAKPEDKFRQDLITEGRIQA</sequence>
<dbReference type="AlphaFoldDB" id="X0RNA3"/>
<feature type="non-terminal residue" evidence="1">
    <location>
        <position position="31"/>
    </location>
</feature>